<gene>
    <name evidence="1" type="ORF">AVDCRST_MAG07-1424</name>
</gene>
<reference evidence="1" key="1">
    <citation type="submission" date="2020-02" db="EMBL/GenBank/DDBJ databases">
        <authorList>
            <person name="Meier V. D."/>
        </authorList>
    </citation>
    <scope>NUCLEOTIDE SEQUENCE</scope>
    <source>
        <strain evidence="1">AVDCRST_MAG07</strain>
    </source>
</reference>
<dbReference type="AlphaFoldDB" id="A0A6J4L6Q7"/>
<dbReference type="EMBL" id="CADCUB010000071">
    <property type="protein sequence ID" value="CAA9324047.1"/>
    <property type="molecule type" value="Genomic_DNA"/>
</dbReference>
<name>A0A6J4L6Q7_9ACTN</name>
<evidence type="ECO:0000313" key="1">
    <source>
        <dbReference type="EMBL" id="CAA9324047.1"/>
    </source>
</evidence>
<protein>
    <submittedName>
        <fullName evidence="1">Uncharacterized protein</fullName>
    </submittedName>
</protein>
<accession>A0A6J4L6Q7</accession>
<proteinExistence type="predicted"/>
<organism evidence="1">
    <name type="scientific">uncultured Frankineae bacterium</name>
    <dbReference type="NCBI Taxonomy" id="437475"/>
    <lineage>
        <taxon>Bacteria</taxon>
        <taxon>Bacillati</taxon>
        <taxon>Actinomycetota</taxon>
        <taxon>Actinomycetes</taxon>
        <taxon>Frankiales</taxon>
        <taxon>environmental samples</taxon>
    </lineage>
</organism>
<sequence>MDVPDSSLHPDIGLQLMMGLAEVHLAVRCQDAEAAEIHQLVPLDGGPAARVLPSAYFHHDVHLLRVPAAAL</sequence>